<feature type="region of interest" description="Disordered" evidence="1">
    <location>
        <begin position="49"/>
        <end position="76"/>
    </location>
</feature>
<accession>A0A5D4RFI2</accession>
<feature type="region of interest" description="Disordered" evidence="1">
    <location>
        <begin position="1"/>
        <end position="34"/>
    </location>
</feature>
<dbReference type="EMBL" id="VTER01000005">
    <property type="protein sequence ID" value="TYS48644.1"/>
    <property type="molecule type" value="Genomic_DNA"/>
</dbReference>
<dbReference type="Pfam" id="PF05901">
    <property type="entry name" value="Excalibur"/>
    <property type="match status" value="1"/>
</dbReference>
<dbReference type="AlphaFoldDB" id="A0A5D4RFI2"/>
<name>A0A5D4RFI2_9BACI</name>
<sequence>MERKRKEQEAALEAERKRKEQEAAEAEAEQTAVQTESFANCTELREVYPDGVDSNHPAYTSKMDRDKDNWACERSR</sequence>
<dbReference type="Proteomes" id="UP000322139">
    <property type="component" value="Unassembled WGS sequence"/>
</dbReference>
<evidence type="ECO:0000259" key="2">
    <source>
        <dbReference type="SMART" id="SM00894"/>
    </source>
</evidence>
<gene>
    <name evidence="3" type="ORF">FZD51_11060</name>
</gene>
<evidence type="ECO:0000256" key="1">
    <source>
        <dbReference type="SAM" id="MobiDB-lite"/>
    </source>
</evidence>
<evidence type="ECO:0000313" key="4">
    <source>
        <dbReference type="Proteomes" id="UP000322139"/>
    </source>
</evidence>
<feature type="domain" description="Excalibur calcium-binding" evidence="2">
    <location>
        <begin position="37"/>
        <end position="73"/>
    </location>
</feature>
<reference evidence="3 4" key="1">
    <citation type="submission" date="2019-08" db="EMBL/GenBank/DDBJ databases">
        <title>Bacillus genomes from the desert of Cuatro Cienegas, Coahuila.</title>
        <authorList>
            <person name="Olmedo-Alvarez G."/>
        </authorList>
    </citation>
    <scope>NUCLEOTIDE SEQUENCE [LARGE SCALE GENOMIC DNA]</scope>
    <source>
        <strain evidence="3 4">CH446_14T</strain>
    </source>
</reference>
<feature type="compositionally biased region" description="Basic and acidic residues" evidence="1">
    <location>
        <begin position="62"/>
        <end position="76"/>
    </location>
</feature>
<comment type="caution">
    <text evidence="3">The sequence shown here is derived from an EMBL/GenBank/DDBJ whole genome shotgun (WGS) entry which is preliminary data.</text>
</comment>
<organism evidence="3 4">
    <name type="scientific">Bacillus infantis</name>
    <dbReference type="NCBI Taxonomy" id="324767"/>
    <lineage>
        <taxon>Bacteria</taxon>
        <taxon>Bacillati</taxon>
        <taxon>Bacillota</taxon>
        <taxon>Bacilli</taxon>
        <taxon>Bacillales</taxon>
        <taxon>Bacillaceae</taxon>
        <taxon>Bacillus</taxon>
    </lineage>
</organism>
<proteinExistence type="predicted"/>
<dbReference type="InterPro" id="IPR008613">
    <property type="entry name" value="Excalibur_Ca-bd_domain"/>
</dbReference>
<protein>
    <submittedName>
        <fullName evidence="3">Excalibur calcium-binding domain-containing protein</fullName>
    </submittedName>
</protein>
<feature type="compositionally biased region" description="Basic and acidic residues" evidence="1">
    <location>
        <begin position="1"/>
        <end position="22"/>
    </location>
</feature>
<dbReference type="SMART" id="SM00894">
    <property type="entry name" value="Excalibur"/>
    <property type="match status" value="1"/>
</dbReference>
<evidence type="ECO:0000313" key="3">
    <source>
        <dbReference type="EMBL" id="TYS48644.1"/>
    </source>
</evidence>